<dbReference type="InterPro" id="IPR038421">
    <property type="entry name" value="RisS_PPD_sf"/>
</dbReference>
<dbReference type="Gene3D" id="1.10.287.130">
    <property type="match status" value="1"/>
</dbReference>
<dbReference type="GO" id="GO:0000155">
    <property type="term" value="F:phosphorelay sensor kinase activity"/>
    <property type="evidence" value="ECO:0007669"/>
    <property type="project" value="InterPro"/>
</dbReference>
<dbReference type="EC" id="2.7.13.3" evidence="3"/>
<evidence type="ECO:0000256" key="6">
    <source>
        <dbReference type="ARBA" id="ARBA00022553"/>
    </source>
</evidence>
<evidence type="ECO:0000256" key="9">
    <source>
        <dbReference type="ARBA" id="ARBA00022741"/>
    </source>
</evidence>
<dbReference type="PANTHER" id="PTHR44936:SF5">
    <property type="entry name" value="SENSOR HISTIDINE KINASE ENVZ"/>
    <property type="match status" value="1"/>
</dbReference>
<evidence type="ECO:0000256" key="2">
    <source>
        <dbReference type="ARBA" id="ARBA00004429"/>
    </source>
</evidence>
<dbReference type="SUPFAM" id="SSF47384">
    <property type="entry name" value="Homodimeric domain of signal transducing histidine kinase"/>
    <property type="match status" value="1"/>
</dbReference>
<keyword evidence="7" id="KW-0808">Transferase</keyword>
<evidence type="ECO:0000259" key="16">
    <source>
        <dbReference type="PROSITE" id="PS50109"/>
    </source>
</evidence>
<evidence type="ECO:0000313" key="18">
    <source>
        <dbReference type="EMBL" id="MBK4736231.1"/>
    </source>
</evidence>
<proteinExistence type="predicted"/>
<gene>
    <name evidence="18" type="ORF">JJB74_16535</name>
</gene>
<dbReference type="AlphaFoldDB" id="A0A934ST04"/>
<evidence type="ECO:0000256" key="12">
    <source>
        <dbReference type="ARBA" id="ARBA00022989"/>
    </source>
</evidence>
<keyword evidence="10" id="KW-0418">Kinase</keyword>
<evidence type="ECO:0000256" key="1">
    <source>
        <dbReference type="ARBA" id="ARBA00000085"/>
    </source>
</evidence>
<dbReference type="PRINTS" id="PR00344">
    <property type="entry name" value="BCTRLSENSOR"/>
</dbReference>
<dbReference type="InterPro" id="IPR050980">
    <property type="entry name" value="2C_sensor_his_kinase"/>
</dbReference>
<dbReference type="InterPro" id="IPR032408">
    <property type="entry name" value="RisS_PPD"/>
</dbReference>
<name>A0A934ST04_9BURK</name>
<evidence type="ECO:0000256" key="11">
    <source>
        <dbReference type="ARBA" id="ARBA00022840"/>
    </source>
</evidence>
<keyword evidence="11" id="KW-0067">ATP-binding</keyword>
<sequence>MLPISGRFAWLRSGLYWRTFFILACLIAASMAVWVESFRIVERTPRAEQIAAQIASIVTITRSALLHSAPGQRRELLFDLASNEGIRVYPRESTDKITPPEDSTLMPLVQEALRSRLGIETRFAGTVNDIPGFWISFTIDDDDYWLTLDRERVERTSGIQWLGWVAATLLLSLLVAALISRLINLPLARLTQATRAIGRGQQPDPLPERGPTEIREANSSFNQMVLDLKRVESDRALILAGISHDLRTPISRMLLEVEMADLPPEARSGMQSDLAQMDAIIGQFLDYAKPANSERFVAVDLSGMVVDVSRETARLPDVEITNDIAAEIEVLGNPIDLRRLINNLVENARRYGKTPGSDQAQIHIRCRREGDRAMLEVGDHGSGVPESEMDYLLRPFTRRDSARSQANGAGLGLAIVKRVVQRHGATLSLSNREGGGLIIRIFFPPLATVKHGFSAGTAA</sequence>
<evidence type="ECO:0000259" key="17">
    <source>
        <dbReference type="PROSITE" id="PS50885"/>
    </source>
</evidence>
<keyword evidence="6" id="KW-0597">Phosphoprotein</keyword>
<evidence type="ECO:0000313" key="19">
    <source>
        <dbReference type="Proteomes" id="UP000622890"/>
    </source>
</evidence>
<dbReference type="Pfam" id="PF16524">
    <property type="entry name" value="RisS_PPD"/>
    <property type="match status" value="1"/>
</dbReference>
<dbReference type="SUPFAM" id="SSF55874">
    <property type="entry name" value="ATPase domain of HSP90 chaperone/DNA topoisomerase II/histidine kinase"/>
    <property type="match status" value="1"/>
</dbReference>
<dbReference type="Gene3D" id="3.30.565.10">
    <property type="entry name" value="Histidine kinase-like ATPase, C-terminal domain"/>
    <property type="match status" value="1"/>
</dbReference>
<dbReference type="PROSITE" id="PS50109">
    <property type="entry name" value="HIS_KIN"/>
    <property type="match status" value="1"/>
</dbReference>
<keyword evidence="19" id="KW-1185">Reference proteome</keyword>
<feature type="domain" description="Histidine kinase" evidence="16">
    <location>
        <begin position="241"/>
        <end position="447"/>
    </location>
</feature>
<keyword evidence="9" id="KW-0547">Nucleotide-binding</keyword>
<dbReference type="Proteomes" id="UP000622890">
    <property type="component" value="Unassembled WGS sequence"/>
</dbReference>
<dbReference type="Pfam" id="PF00672">
    <property type="entry name" value="HAMP"/>
    <property type="match status" value="1"/>
</dbReference>
<dbReference type="RefSeq" id="WP_200593499.1">
    <property type="nucleotide sequence ID" value="NZ_JAEPBG010000007.1"/>
</dbReference>
<evidence type="ECO:0000256" key="13">
    <source>
        <dbReference type="ARBA" id="ARBA00023012"/>
    </source>
</evidence>
<evidence type="ECO:0000256" key="15">
    <source>
        <dbReference type="SAM" id="Phobius"/>
    </source>
</evidence>
<dbReference type="CDD" id="cd00082">
    <property type="entry name" value="HisKA"/>
    <property type="match status" value="1"/>
</dbReference>
<dbReference type="GO" id="GO:0005524">
    <property type="term" value="F:ATP binding"/>
    <property type="evidence" value="ECO:0007669"/>
    <property type="project" value="UniProtKB-KW"/>
</dbReference>
<protein>
    <recommendedName>
        <fullName evidence="3">histidine kinase</fullName>
        <ecNumber evidence="3">2.7.13.3</ecNumber>
    </recommendedName>
</protein>
<dbReference type="InterPro" id="IPR003594">
    <property type="entry name" value="HATPase_dom"/>
</dbReference>
<dbReference type="InterPro" id="IPR003660">
    <property type="entry name" value="HAMP_dom"/>
</dbReference>
<dbReference type="Pfam" id="PF02518">
    <property type="entry name" value="HATPase_c"/>
    <property type="match status" value="1"/>
</dbReference>
<dbReference type="PANTHER" id="PTHR44936">
    <property type="entry name" value="SENSOR PROTEIN CREC"/>
    <property type="match status" value="1"/>
</dbReference>
<reference evidence="18" key="1">
    <citation type="submission" date="2021-01" db="EMBL/GenBank/DDBJ databases">
        <title>Genome sequence of strain Noviherbaspirillum sp. DKR-6.</title>
        <authorList>
            <person name="Chaudhary D.K."/>
        </authorList>
    </citation>
    <scope>NUCLEOTIDE SEQUENCE</scope>
    <source>
        <strain evidence="18">DKR-6</strain>
    </source>
</reference>
<keyword evidence="4" id="KW-1003">Cell membrane</keyword>
<evidence type="ECO:0000256" key="14">
    <source>
        <dbReference type="ARBA" id="ARBA00023136"/>
    </source>
</evidence>
<dbReference type="InterPro" id="IPR036890">
    <property type="entry name" value="HATPase_C_sf"/>
</dbReference>
<dbReference type="InterPro" id="IPR005467">
    <property type="entry name" value="His_kinase_dom"/>
</dbReference>
<comment type="catalytic activity">
    <reaction evidence="1">
        <text>ATP + protein L-histidine = ADP + protein N-phospho-L-histidine.</text>
        <dbReference type="EC" id="2.7.13.3"/>
    </reaction>
</comment>
<evidence type="ECO:0000256" key="4">
    <source>
        <dbReference type="ARBA" id="ARBA00022475"/>
    </source>
</evidence>
<comment type="subcellular location">
    <subcellularLocation>
        <location evidence="2">Cell inner membrane</location>
        <topology evidence="2">Multi-pass membrane protein</topology>
    </subcellularLocation>
</comment>
<dbReference type="Gene3D" id="3.30.450.300">
    <property type="entry name" value="Sensor histidine kinase RisS, periplasmic domain"/>
    <property type="match status" value="1"/>
</dbReference>
<keyword evidence="5" id="KW-0997">Cell inner membrane</keyword>
<dbReference type="InterPro" id="IPR003661">
    <property type="entry name" value="HisK_dim/P_dom"/>
</dbReference>
<dbReference type="Pfam" id="PF00512">
    <property type="entry name" value="HisKA"/>
    <property type="match status" value="1"/>
</dbReference>
<evidence type="ECO:0000256" key="7">
    <source>
        <dbReference type="ARBA" id="ARBA00022679"/>
    </source>
</evidence>
<feature type="transmembrane region" description="Helical" evidence="15">
    <location>
        <begin position="15"/>
        <end position="35"/>
    </location>
</feature>
<dbReference type="InterPro" id="IPR004358">
    <property type="entry name" value="Sig_transdc_His_kin-like_C"/>
</dbReference>
<keyword evidence="8 15" id="KW-0812">Transmembrane</keyword>
<organism evidence="18 19">
    <name type="scientific">Noviherbaspirillum pedocola</name>
    <dbReference type="NCBI Taxonomy" id="2801341"/>
    <lineage>
        <taxon>Bacteria</taxon>
        <taxon>Pseudomonadati</taxon>
        <taxon>Pseudomonadota</taxon>
        <taxon>Betaproteobacteria</taxon>
        <taxon>Burkholderiales</taxon>
        <taxon>Oxalobacteraceae</taxon>
        <taxon>Noviherbaspirillum</taxon>
    </lineage>
</organism>
<accession>A0A934ST04</accession>
<dbReference type="EMBL" id="JAEPBG010000007">
    <property type="protein sequence ID" value="MBK4736231.1"/>
    <property type="molecule type" value="Genomic_DNA"/>
</dbReference>
<feature type="domain" description="HAMP" evidence="17">
    <location>
        <begin position="181"/>
        <end position="233"/>
    </location>
</feature>
<comment type="caution">
    <text evidence="18">The sequence shown here is derived from an EMBL/GenBank/DDBJ whole genome shotgun (WGS) entry which is preliminary data.</text>
</comment>
<feature type="transmembrane region" description="Helical" evidence="15">
    <location>
        <begin position="161"/>
        <end position="183"/>
    </location>
</feature>
<dbReference type="SMART" id="SM00387">
    <property type="entry name" value="HATPase_c"/>
    <property type="match status" value="1"/>
</dbReference>
<dbReference type="CDD" id="cd06225">
    <property type="entry name" value="HAMP"/>
    <property type="match status" value="1"/>
</dbReference>
<evidence type="ECO:0000256" key="8">
    <source>
        <dbReference type="ARBA" id="ARBA00022692"/>
    </source>
</evidence>
<keyword evidence="13" id="KW-0902">Two-component regulatory system</keyword>
<evidence type="ECO:0000256" key="5">
    <source>
        <dbReference type="ARBA" id="ARBA00022519"/>
    </source>
</evidence>
<dbReference type="SMART" id="SM00388">
    <property type="entry name" value="HisKA"/>
    <property type="match status" value="1"/>
</dbReference>
<evidence type="ECO:0000256" key="3">
    <source>
        <dbReference type="ARBA" id="ARBA00012438"/>
    </source>
</evidence>
<dbReference type="PROSITE" id="PS50885">
    <property type="entry name" value="HAMP"/>
    <property type="match status" value="1"/>
</dbReference>
<keyword evidence="14 15" id="KW-0472">Membrane</keyword>
<evidence type="ECO:0000256" key="10">
    <source>
        <dbReference type="ARBA" id="ARBA00022777"/>
    </source>
</evidence>
<dbReference type="SMART" id="SM00304">
    <property type="entry name" value="HAMP"/>
    <property type="match status" value="1"/>
</dbReference>
<keyword evidence="12 15" id="KW-1133">Transmembrane helix</keyword>
<dbReference type="GO" id="GO:0005886">
    <property type="term" value="C:plasma membrane"/>
    <property type="evidence" value="ECO:0007669"/>
    <property type="project" value="UniProtKB-SubCell"/>
</dbReference>
<dbReference type="InterPro" id="IPR036097">
    <property type="entry name" value="HisK_dim/P_sf"/>
</dbReference>